<keyword evidence="12" id="KW-1185">Reference proteome</keyword>
<evidence type="ECO:0000256" key="4">
    <source>
        <dbReference type="ARBA" id="ARBA00023098"/>
    </source>
</evidence>
<evidence type="ECO:0000256" key="1">
    <source>
        <dbReference type="ARBA" id="ARBA00005189"/>
    </source>
</evidence>
<dbReference type="InterPro" id="IPR016181">
    <property type="entry name" value="Acyl_CoA_acyltransferase"/>
</dbReference>
<evidence type="ECO:0000256" key="10">
    <source>
        <dbReference type="ARBA" id="ARBA00047785"/>
    </source>
</evidence>
<keyword evidence="3 11" id="KW-0808">Transferase</keyword>
<evidence type="ECO:0000256" key="2">
    <source>
        <dbReference type="ARBA" id="ARBA00022516"/>
    </source>
</evidence>
<dbReference type="SUPFAM" id="SSF55729">
    <property type="entry name" value="Acyl-CoA N-acyltransferases (Nat)"/>
    <property type="match status" value="1"/>
</dbReference>
<dbReference type="InterPro" id="IPR052351">
    <property type="entry name" value="Ornithine_N-alpha-AT"/>
</dbReference>
<dbReference type="Gene3D" id="3.40.630.30">
    <property type="match status" value="1"/>
</dbReference>
<name>A0A8B6M7H3_METTU</name>
<evidence type="ECO:0000313" key="12">
    <source>
        <dbReference type="Proteomes" id="UP000485880"/>
    </source>
</evidence>
<evidence type="ECO:0000256" key="3">
    <source>
        <dbReference type="ARBA" id="ARBA00022679"/>
    </source>
</evidence>
<dbReference type="EC" id="2.3.2.30" evidence="7"/>
<dbReference type="Proteomes" id="UP000485880">
    <property type="component" value="Unassembled WGS sequence"/>
</dbReference>
<dbReference type="AlphaFoldDB" id="A0A8B6M7H3"/>
<evidence type="ECO:0000256" key="5">
    <source>
        <dbReference type="ARBA" id="ARBA00023315"/>
    </source>
</evidence>
<dbReference type="EMBL" id="CABFMQ020000078">
    <property type="protein sequence ID" value="VTZ50260.1"/>
    <property type="molecule type" value="Genomic_DNA"/>
</dbReference>
<proteinExistence type="inferred from homology"/>
<gene>
    <name evidence="11" type="ORF">MPC4_210067</name>
</gene>
<protein>
    <recommendedName>
        <fullName evidence="8">L-ornithine N(alpha)-acyltransferase</fullName>
        <ecNumber evidence="7">2.3.2.30</ecNumber>
    </recommendedName>
</protein>
<organism evidence="11 12">
    <name type="scientific">Methylocella tundrae</name>
    <dbReference type="NCBI Taxonomy" id="227605"/>
    <lineage>
        <taxon>Bacteria</taxon>
        <taxon>Pseudomonadati</taxon>
        <taxon>Pseudomonadota</taxon>
        <taxon>Alphaproteobacteria</taxon>
        <taxon>Hyphomicrobiales</taxon>
        <taxon>Beijerinckiaceae</taxon>
        <taxon>Methylocella</taxon>
    </lineage>
</organism>
<comment type="caution">
    <text evidence="11">The sequence shown here is derived from an EMBL/GenBank/DDBJ whole genome shotgun (WGS) entry which is preliminary data.</text>
</comment>
<accession>A0A8B6M7H3</accession>
<dbReference type="GO" id="GO:0006629">
    <property type="term" value="P:lipid metabolic process"/>
    <property type="evidence" value="ECO:0007669"/>
    <property type="project" value="UniProtKB-KW"/>
</dbReference>
<evidence type="ECO:0000313" key="11">
    <source>
        <dbReference type="EMBL" id="VTZ50260.1"/>
    </source>
</evidence>
<evidence type="ECO:0000256" key="9">
    <source>
        <dbReference type="ARBA" id="ARBA00045724"/>
    </source>
</evidence>
<comment type="similarity">
    <text evidence="6">Belongs to the acetyltransferase family. OlsB subfamily.</text>
</comment>
<dbReference type="RefSeq" id="WP_174512386.1">
    <property type="nucleotide sequence ID" value="NZ_CABFMQ020000078.1"/>
</dbReference>
<dbReference type="GO" id="GO:0043810">
    <property type="term" value="F:ornithine-acyl [acyl carrier protein] N-acyltransferase activity"/>
    <property type="evidence" value="ECO:0007669"/>
    <property type="project" value="UniProtKB-EC"/>
</dbReference>
<keyword evidence="2" id="KW-0444">Lipid biosynthesis</keyword>
<dbReference type="PANTHER" id="PTHR37323">
    <property type="entry name" value="GCN5-RELATED N-ACETYLTRANSFERASE"/>
    <property type="match status" value="1"/>
</dbReference>
<dbReference type="PANTHER" id="PTHR37323:SF1">
    <property type="entry name" value="L-ORNITHINE N(ALPHA)-ACYLTRANSFERASE"/>
    <property type="match status" value="1"/>
</dbReference>
<comment type="pathway">
    <text evidence="1">Lipid metabolism.</text>
</comment>
<comment type="catalytic activity">
    <reaction evidence="10">
        <text>a (3R)-hydroxyacyl-[ACP] + L-ornithine = a lyso-ornithine lipid + holo-[ACP] + H(+)</text>
        <dbReference type="Rhea" id="RHEA:20633"/>
        <dbReference type="Rhea" id="RHEA-COMP:9685"/>
        <dbReference type="Rhea" id="RHEA-COMP:9945"/>
        <dbReference type="ChEBI" id="CHEBI:15378"/>
        <dbReference type="ChEBI" id="CHEBI:46911"/>
        <dbReference type="ChEBI" id="CHEBI:64479"/>
        <dbReference type="ChEBI" id="CHEBI:78827"/>
        <dbReference type="ChEBI" id="CHEBI:138482"/>
        <dbReference type="EC" id="2.3.2.30"/>
    </reaction>
    <physiologicalReaction direction="left-to-right" evidence="10">
        <dbReference type="Rhea" id="RHEA:20634"/>
    </physiologicalReaction>
</comment>
<comment type="function">
    <text evidence="9">Catalyzes the first step in the biosynthesis of ornithine lipids, which are phosphorus-free membrane lipids. Catalyzes the 3-hydroxyacyl-acyl carrier protein-dependent acylation of ornithine to form lyso-ornithine lipid (LOL).</text>
</comment>
<dbReference type="Pfam" id="PF13444">
    <property type="entry name" value="Acetyltransf_5"/>
    <property type="match status" value="1"/>
</dbReference>
<evidence type="ECO:0000256" key="8">
    <source>
        <dbReference type="ARBA" id="ARBA00039866"/>
    </source>
</evidence>
<keyword evidence="5 11" id="KW-0012">Acyltransferase</keyword>
<sequence>MWPLGAPFGEIAQSPARFIKPRRLIRDLAGLDPVLGRFGPFEIRLATTKKEIRKAQRLRYEVFYEEGDAIANQASALVRRDICPFDAFCDHLLVIDMDRVNRFGRPKPKIVGTYRLLRRDVAERHHGFYSEREFDIAPLLARHANKRFLELGRSCVHPQYRSKRAIELLWRGLWRYAKHHRIDVLIGCASLPGVDPRALAVPLSFLHHHASAPQEWSVRPVRDRSIRMNILDEKAIDPRRGVAALPPLLKAYLRVGAKFGDGAVIDAQFGTVDVFTVMPLADIEERYISYYGGPMEMPERAVA</sequence>
<evidence type="ECO:0000256" key="7">
    <source>
        <dbReference type="ARBA" id="ARBA00039058"/>
    </source>
</evidence>
<reference evidence="11 12" key="1">
    <citation type="submission" date="2019-05" db="EMBL/GenBank/DDBJ databases">
        <authorList>
            <person name="Farhan Ul Haque M."/>
        </authorList>
    </citation>
    <scope>NUCLEOTIDE SEQUENCE [LARGE SCALE GENOMIC DNA]</scope>
    <source>
        <strain evidence="11">2</strain>
    </source>
</reference>
<evidence type="ECO:0000256" key="6">
    <source>
        <dbReference type="ARBA" id="ARBA00038095"/>
    </source>
</evidence>
<keyword evidence="4" id="KW-0443">Lipid metabolism</keyword>